<evidence type="ECO:0000313" key="2">
    <source>
        <dbReference type="Proteomes" id="UP000664534"/>
    </source>
</evidence>
<dbReference type="Proteomes" id="UP000664534">
    <property type="component" value="Unassembled WGS sequence"/>
</dbReference>
<organism evidence="1 2">
    <name type="scientific">Imshaugia aleurites</name>
    <dbReference type="NCBI Taxonomy" id="172621"/>
    <lineage>
        <taxon>Eukaryota</taxon>
        <taxon>Fungi</taxon>
        <taxon>Dikarya</taxon>
        <taxon>Ascomycota</taxon>
        <taxon>Pezizomycotina</taxon>
        <taxon>Lecanoromycetes</taxon>
        <taxon>OSLEUM clade</taxon>
        <taxon>Lecanoromycetidae</taxon>
        <taxon>Lecanorales</taxon>
        <taxon>Lecanorineae</taxon>
        <taxon>Parmeliaceae</taxon>
        <taxon>Imshaugia</taxon>
    </lineage>
</organism>
<feature type="non-terminal residue" evidence="1">
    <location>
        <position position="63"/>
    </location>
</feature>
<evidence type="ECO:0000313" key="1">
    <source>
        <dbReference type="EMBL" id="CAF9909234.1"/>
    </source>
</evidence>
<accession>A0A8H3ID54</accession>
<reference evidence="1" key="1">
    <citation type="submission" date="2021-03" db="EMBL/GenBank/DDBJ databases">
        <authorList>
            <person name="Tagirdzhanova G."/>
        </authorList>
    </citation>
    <scope>NUCLEOTIDE SEQUENCE</scope>
</reference>
<sequence length="63" mass="6888">MACQDPPAVNQPYLKLKKENKCYQFAPGTNNIGWSWGAGLDMEVSEIKLYSDANCGEALLHAG</sequence>
<dbReference type="AlphaFoldDB" id="A0A8H3ID54"/>
<proteinExistence type="predicted"/>
<keyword evidence="2" id="KW-1185">Reference proteome</keyword>
<gene>
    <name evidence="1" type="ORF">IMSHALPRED_007661</name>
</gene>
<protein>
    <submittedName>
        <fullName evidence="1">Uncharacterized protein</fullName>
    </submittedName>
</protein>
<dbReference type="EMBL" id="CAJPDT010000005">
    <property type="protein sequence ID" value="CAF9909234.1"/>
    <property type="molecule type" value="Genomic_DNA"/>
</dbReference>
<comment type="caution">
    <text evidence="1">The sequence shown here is derived from an EMBL/GenBank/DDBJ whole genome shotgun (WGS) entry which is preliminary data.</text>
</comment>
<name>A0A8H3ID54_9LECA</name>